<comment type="caution">
    <text evidence="10">The sequence shown here is derived from an EMBL/GenBank/DDBJ whole genome shotgun (WGS) entry which is preliminary data.</text>
</comment>
<dbReference type="AlphaFoldDB" id="A0A3B9IU62"/>
<keyword evidence="5 8" id="KW-1133">Transmembrane helix</keyword>
<dbReference type="PANTHER" id="PTHR33362:SF5">
    <property type="entry name" value="C4-DICARBOXYLATE TRAP TRANSPORTER LARGE PERMEASE PROTEIN DCTM"/>
    <property type="match status" value="1"/>
</dbReference>
<gene>
    <name evidence="10" type="ORF">DCK97_26085</name>
</gene>
<comment type="function">
    <text evidence="7">Part of the tripartite ATP-independent periplasmic (TRAP) transport system.</text>
</comment>
<keyword evidence="3 7" id="KW-0997">Cell inner membrane</keyword>
<evidence type="ECO:0000256" key="7">
    <source>
        <dbReference type="RuleBase" id="RU369079"/>
    </source>
</evidence>
<evidence type="ECO:0000256" key="6">
    <source>
        <dbReference type="ARBA" id="ARBA00023136"/>
    </source>
</evidence>
<evidence type="ECO:0000256" key="3">
    <source>
        <dbReference type="ARBA" id="ARBA00022519"/>
    </source>
</evidence>
<keyword evidence="6 8" id="KW-0472">Membrane</keyword>
<protein>
    <submittedName>
        <fullName evidence="10">C4-dicarboxylate ABC transporter permease</fullName>
    </submittedName>
</protein>
<keyword evidence="4 8" id="KW-0812">Transmembrane</keyword>
<evidence type="ECO:0000313" key="10">
    <source>
        <dbReference type="EMBL" id="HAE50887.1"/>
    </source>
</evidence>
<feature type="transmembrane region" description="Helical" evidence="8">
    <location>
        <begin position="24"/>
        <end position="46"/>
    </location>
</feature>
<keyword evidence="2" id="KW-1003">Cell membrane</keyword>
<dbReference type="Pfam" id="PF06808">
    <property type="entry name" value="DctM"/>
    <property type="match status" value="1"/>
</dbReference>
<reference evidence="10 11" key="1">
    <citation type="journal article" date="2018" name="Nat. Biotechnol.">
        <title>A standardized bacterial taxonomy based on genome phylogeny substantially revises the tree of life.</title>
        <authorList>
            <person name="Parks D.H."/>
            <person name="Chuvochina M."/>
            <person name="Waite D.W."/>
            <person name="Rinke C."/>
            <person name="Skarshewski A."/>
            <person name="Chaumeil P.A."/>
            <person name="Hugenholtz P."/>
        </authorList>
    </citation>
    <scope>NUCLEOTIDE SEQUENCE [LARGE SCALE GENOMIC DNA]</scope>
    <source>
        <strain evidence="10">UBA8739</strain>
    </source>
</reference>
<evidence type="ECO:0000256" key="8">
    <source>
        <dbReference type="SAM" id="Phobius"/>
    </source>
</evidence>
<dbReference type="InterPro" id="IPR010656">
    <property type="entry name" value="DctM"/>
</dbReference>
<keyword evidence="7" id="KW-0813">Transport</keyword>
<name>A0A3B9IU62_9PROT</name>
<evidence type="ECO:0000313" key="11">
    <source>
        <dbReference type="Proteomes" id="UP000257706"/>
    </source>
</evidence>
<accession>A0A3B9IU62</accession>
<organism evidence="10 11">
    <name type="scientific">Tistrella mobilis</name>
    <dbReference type="NCBI Taxonomy" id="171437"/>
    <lineage>
        <taxon>Bacteria</taxon>
        <taxon>Pseudomonadati</taxon>
        <taxon>Pseudomonadota</taxon>
        <taxon>Alphaproteobacteria</taxon>
        <taxon>Geminicoccales</taxon>
        <taxon>Geminicoccaceae</taxon>
        <taxon>Tistrella</taxon>
    </lineage>
</organism>
<proteinExistence type="predicted"/>
<sequence>AATTATVGRMALPEMRRRGYPEKMMIGTLAGGGTLGLLIPPSIILIV</sequence>
<evidence type="ECO:0000256" key="1">
    <source>
        <dbReference type="ARBA" id="ARBA00004429"/>
    </source>
</evidence>
<dbReference type="Proteomes" id="UP000257706">
    <property type="component" value="Unassembled WGS sequence"/>
</dbReference>
<feature type="domain" description="TRAP C4-dicarboxylate transport system permease DctM subunit" evidence="9">
    <location>
        <begin position="1"/>
        <end position="47"/>
    </location>
</feature>
<evidence type="ECO:0000256" key="5">
    <source>
        <dbReference type="ARBA" id="ARBA00022989"/>
    </source>
</evidence>
<comment type="subcellular location">
    <subcellularLocation>
        <location evidence="1 7">Cell inner membrane</location>
        <topology evidence="1 7">Multi-pass membrane protein</topology>
    </subcellularLocation>
</comment>
<feature type="non-terminal residue" evidence="10">
    <location>
        <position position="1"/>
    </location>
</feature>
<feature type="non-terminal residue" evidence="10">
    <location>
        <position position="47"/>
    </location>
</feature>
<dbReference type="PANTHER" id="PTHR33362">
    <property type="entry name" value="SIALIC ACID TRAP TRANSPORTER PERMEASE PROTEIN SIAT-RELATED"/>
    <property type="match status" value="1"/>
</dbReference>
<dbReference type="GO" id="GO:0022857">
    <property type="term" value="F:transmembrane transporter activity"/>
    <property type="evidence" value="ECO:0007669"/>
    <property type="project" value="UniProtKB-UniRule"/>
</dbReference>
<dbReference type="InterPro" id="IPR004681">
    <property type="entry name" value="TRAP_DctM"/>
</dbReference>
<dbReference type="EMBL" id="DMAI01000424">
    <property type="protein sequence ID" value="HAE50887.1"/>
    <property type="molecule type" value="Genomic_DNA"/>
</dbReference>
<evidence type="ECO:0000256" key="4">
    <source>
        <dbReference type="ARBA" id="ARBA00022692"/>
    </source>
</evidence>
<evidence type="ECO:0000259" key="9">
    <source>
        <dbReference type="Pfam" id="PF06808"/>
    </source>
</evidence>
<dbReference type="GO" id="GO:0005886">
    <property type="term" value="C:plasma membrane"/>
    <property type="evidence" value="ECO:0007669"/>
    <property type="project" value="UniProtKB-SubCell"/>
</dbReference>
<evidence type="ECO:0000256" key="2">
    <source>
        <dbReference type="ARBA" id="ARBA00022475"/>
    </source>
</evidence>